<proteinExistence type="predicted"/>
<dbReference type="Proteomes" id="UP000287188">
    <property type="component" value="Unassembled WGS sequence"/>
</dbReference>
<keyword evidence="2" id="KW-1185">Reference proteome</keyword>
<evidence type="ECO:0000313" key="1">
    <source>
        <dbReference type="EMBL" id="GCE20619.1"/>
    </source>
</evidence>
<gene>
    <name evidence="1" type="ORF">KDK_44190</name>
</gene>
<sequence length="158" mass="17962">MAVTGILEPAIAAPVYLCDIYATYLEKGARSSIATTLYTEHMDDIHFERHFRTPYSEGYYIMQGNNLQSNNRLGTVDIHFTTTAVHGTLILERELEEADLTKLIEQIDEDLVLSADMPRDDFLVSVYVGKDVGFYSDEYFAEENNESLDFDDEDDPSI</sequence>
<comment type="caution">
    <text evidence="1">The sequence shown here is derived from an EMBL/GenBank/DDBJ whole genome shotgun (WGS) entry which is preliminary data.</text>
</comment>
<organism evidence="1 2">
    <name type="scientific">Dictyobacter kobayashii</name>
    <dbReference type="NCBI Taxonomy" id="2014872"/>
    <lineage>
        <taxon>Bacteria</taxon>
        <taxon>Bacillati</taxon>
        <taxon>Chloroflexota</taxon>
        <taxon>Ktedonobacteria</taxon>
        <taxon>Ktedonobacterales</taxon>
        <taxon>Dictyobacteraceae</taxon>
        <taxon>Dictyobacter</taxon>
    </lineage>
</organism>
<dbReference type="AlphaFoldDB" id="A0A402ANL7"/>
<name>A0A402ANL7_9CHLR</name>
<evidence type="ECO:0000313" key="2">
    <source>
        <dbReference type="Proteomes" id="UP000287188"/>
    </source>
</evidence>
<reference evidence="2" key="1">
    <citation type="submission" date="2018-12" db="EMBL/GenBank/DDBJ databases">
        <title>Tengunoibacter tsumagoiensis gen. nov., sp. nov., Dictyobacter kobayashii sp. nov., D. alpinus sp. nov., and D. joshuensis sp. nov. and description of Dictyobacteraceae fam. nov. within the order Ktedonobacterales isolated from Tengu-no-mugimeshi.</title>
        <authorList>
            <person name="Wang C.M."/>
            <person name="Zheng Y."/>
            <person name="Sakai Y."/>
            <person name="Toyoda A."/>
            <person name="Minakuchi Y."/>
            <person name="Abe K."/>
            <person name="Yokota A."/>
            <person name="Yabe S."/>
        </authorList>
    </citation>
    <scope>NUCLEOTIDE SEQUENCE [LARGE SCALE GENOMIC DNA]</scope>
    <source>
        <strain evidence="2">Uno11</strain>
    </source>
</reference>
<dbReference type="EMBL" id="BIFS01000001">
    <property type="protein sequence ID" value="GCE20619.1"/>
    <property type="molecule type" value="Genomic_DNA"/>
</dbReference>
<accession>A0A402ANL7</accession>
<protein>
    <submittedName>
        <fullName evidence="1">Uncharacterized protein</fullName>
    </submittedName>
</protein>